<evidence type="ECO:0000313" key="2">
    <source>
        <dbReference type="EMBL" id="CAF1213170.1"/>
    </source>
</evidence>
<sequence>MYVLVNVSTVLIFLGFLIIDSVICNGLFYLQRIPSSCVETTINSTTNNNLTSNCFIFDWQQISNFTTNYTTYINPDTNQAFYVYSGALTVLGTIDNYDLDYYCPPTGYNGVGPGCTVQIDTQLVMLHVNTIDRKIYAIDVILSGTPFPFLSNLTDNQPPFGKARHIFRSGIAMQSTGYFKICKSNTSTQCPFANTNTYKLPNPLPSNTGYGIFGIQAASFVTDAVWIMDDIKQLLIITLVICNGLFYLQRIPSSCVETTINSTTNNNLTSNCFIFDWQQISNFTTNYTTYINPDTNRTFYVHSGALTVLGTIDNYDLDYYCPPTGYNGVAPGCTVQIDTQLVMLHVNTIDGKIYAIDVILSGTPFPSPSNLTDNQPPFGKARHIFSSGIAMQSTGYLKICKSNTSTQCPFASTNTYKLPNPLPSNTGYGIFGIQAASFVTDAVWIMDDIKQLLIITLGTTYYYFNASGFFIYQYDTNACTWMPSCNYQCEAYNYNSRFLDYSGIWIITNKWGIASTKPVAVKAWIGNAIDAAGVFPIVMYTDNATGHYLGLDKLDTVIGPKMGATYWYLIHDTTVTMTSIATYRPSVVDVNCVSKLSDWAGTMSSCATYFKLNNIQMIITLLILTYICML</sequence>
<protein>
    <submittedName>
        <fullName evidence="2">Uncharacterized protein</fullName>
    </submittedName>
</protein>
<name>A0A814X1J9_9BILA</name>
<dbReference type="Proteomes" id="UP000663891">
    <property type="component" value="Unassembled WGS sequence"/>
</dbReference>
<dbReference type="EMBL" id="CAJNON010000351">
    <property type="protein sequence ID" value="CAF1213170.1"/>
    <property type="molecule type" value="Genomic_DNA"/>
</dbReference>
<keyword evidence="1" id="KW-1133">Transmembrane helix</keyword>
<dbReference type="AlphaFoldDB" id="A0A814X1J9"/>
<comment type="caution">
    <text evidence="2">The sequence shown here is derived from an EMBL/GenBank/DDBJ whole genome shotgun (WGS) entry which is preliminary data.</text>
</comment>
<dbReference type="OrthoDB" id="10013189at2759"/>
<keyword evidence="1" id="KW-0812">Transmembrane</keyword>
<accession>A0A814X1J9</accession>
<reference evidence="2" key="1">
    <citation type="submission" date="2021-02" db="EMBL/GenBank/DDBJ databases">
        <authorList>
            <person name="Nowell W R."/>
        </authorList>
    </citation>
    <scope>NUCLEOTIDE SEQUENCE</scope>
</reference>
<keyword evidence="1" id="KW-0472">Membrane</keyword>
<proteinExistence type="predicted"/>
<organism evidence="2 3">
    <name type="scientific">Adineta steineri</name>
    <dbReference type="NCBI Taxonomy" id="433720"/>
    <lineage>
        <taxon>Eukaryota</taxon>
        <taxon>Metazoa</taxon>
        <taxon>Spiralia</taxon>
        <taxon>Gnathifera</taxon>
        <taxon>Rotifera</taxon>
        <taxon>Eurotatoria</taxon>
        <taxon>Bdelloidea</taxon>
        <taxon>Adinetida</taxon>
        <taxon>Adinetidae</taxon>
        <taxon>Adineta</taxon>
    </lineage>
</organism>
<evidence type="ECO:0000256" key="1">
    <source>
        <dbReference type="SAM" id="Phobius"/>
    </source>
</evidence>
<evidence type="ECO:0000313" key="3">
    <source>
        <dbReference type="Proteomes" id="UP000663891"/>
    </source>
</evidence>
<gene>
    <name evidence="2" type="ORF">VCS650_LOCUS26296</name>
</gene>
<feature type="transmembrane region" description="Helical" evidence="1">
    <location>
        <begin position="7"/>
        <end position="30"/>
    </location>
</feature>